<dbReference type="eggNOG" id="COG3385">
    <property type="taxonomic scope" value="Bacteria"/>
</dbReference>
<organism evidence="6 7">
    <name type="scientific">Desulfobacter postgatei 2ac9</name>
    <dbReference type="NCBI Taxonomy" id="879212"/>
    <lineage>
        <taxon>Bacteria</taxon>
        <taxon>Pseudomonadati</taxon>
        <taxon>Thermodesulfobacteriota</taxon>
        <taxon>Desulfobacteria</taxon>
        <taxon>Desulfobacterales</taxon>
        <taxon>Desulfobacteraceae</taxon>
        <taxon>Desulfobacter</taxon>
    </lineage>
</organism>
<reference evidence="6 7" key="2">
    <citation type="submission" date="2012-02" db="EMBL/GenBank/DDBJ databases">
        <title>Improved High-Quality Draft sequence of Desulfobacter postgatei 2ac9.</title>
        <authorList>
            <consortium name="US DOE Joint Genome Institute"/>
            <person name="Lucas S."/>
            <person name="Han J."/>
            <person name="Lapidus A."/>
            <person name="Cheng J.-F."/>
            <person name="Goodwin L."/>
            <person name="Pitluck S."/>
            <person name="Peters L."/>
            <person name="Ovchinnikova G."/>
            <person name="Held B."/>
            <person name="Detter J.C."/>
            <person name="Han C."/>
            <person name="Tapia R."/>
            <person name="Land M."/>
            <person name="Hauser L."/>
            <person name="Kyrpides N."/>
            <person name="Ivanova N."/>
            <person name="Pagani I."/>
            <person name="Orellana R."/>
            <person name="Lovley D."/>
            <person name="Woyke T."/>
        </authorList>
    </citation>
    <scope>NUCLEOTIDE SEQUENCE [LARGE SCALE GENOMIC DNA]</scope>
    <source>
        <strain evidence="6 7">2ac9</strain>
    </source>
</reference>
<evidence type="ECO:0000256" key="3">
    <source>
        <dbReference type="ARBA" id="ARBA00023125"/>
    </source>
</evidence>
<comment type="similarity">
    <text evidence="1">Belongs to the transposase 11 family.</text>
</comment>
<dbReference type="PANTHER" id="PTHR33258:SF1">
    <property type="entry name" value="TRANSPOSASE INSL FOR INSERTION SEQUENCE ELEMENT IS186A-RELATED"/>
    <property type="match status" value="1"/>
</dbReference>
<dbReference type="GO" id="GO:0003677">
    <property type="term" value="F:DNA binding"/>
    <property type="evidence" value="ECO:0007669"/>
    <property type="project" value="UniProtKB-KW"/>
</dbReference>
<dbReference type="InterPro" id="IPR002559">
    <property type="entry name" value="Transposase_11"/>
</dbReference>
<dbReference type="AlphaFoldDB" id="I5AZK4"/>
<dbReference type="STRING" id="879212.DespoDRAFT_00665"/>
<protein>
    <submittedName>
        <fullName evidence="6">Transposase family protein</fullName>
    </submittedName>
</protein>
<keyword evidence="2" id="KW-0815">Transposition</keyword>
<feature type="domain" description="Transposase IS4-like" evidence="5">
    <location>
        <begin position="86"/>
        <end position="290"/>
    </location>
</feature>
<dbReference type="Proteomes" id="UP000005778">
    <property type="component" value="Chromosome"/>
</dbReference>
<accession>I5AZK4</accession>
<dbReference type="GO" id="GO:0004803">
    <property type="term" value="F:transposase activity"/>
    <property type="evidence" value="ECO:0007669"/>
    <property type="project" value="InterPro"/>
</dbReference>
<dbReference type="InterPro" id="IPR012337">
    <property type="entry name" value="RNaseH-like_sf"/>
</dbReference>
<reference evidence="6 7" key="1">
    <citation type="submission" date="2011-09" db="EMBL/GenBank/DDBJ databases">
        <authorList>
            <consortium name="US DOE Joint Genome Institute (JGI-PGF)"/>
            <person name="Lucas S."/>
            <person name="Han J."/>
            <person name="Lapidus A."/>
            <person name="Cheng J.-F."/>
            <person name="Goodwin L."/>
            <person name="Pitluck S."/>
            <person name="Peters L."/>
            <person name="Land M.L."/>
            <person name="Hauser L."/>
            <person name="Orellana R."/>
            <person name="Lovley D."/>
            <person name="Woyke T.J."/>
        </authorList>
    </citation>
    <scope>NUCLEOTIDE SEQUENCE [LARGE SCALE GENOMIC DNA]</scope>
    <source>
        <strain evidence="6 7">2ac9</strain>
    </source>
</reference>
<keyword evidence="3" id="KW-0238">DNA-binding</keyword>
<dbReference type="SUPFAM" id="SSF53098">
    <property type="entry name" value="Ribonuclease H-like"/>
    <property type="match status" value="1"/>
</dbReference>
<evidence type="ECO:0000256" key="2">
    <source>
        <dbReference type="ARBA" id="ARBA00022578"/>
    </source>
</evidence>
<keyword evidence="7" id="KW-1185">Reference proteome</keyword>
<dbReference type="InterPro" id="IPR047952">
    <property type="entry name" value="Transpos_IS4"/>
</dbReference>
<dbReference type="HOGENOM" id="CLU_043140_0_2_7"/>
<dbReference type="NCBIfam" id="NF033592">
    <property type="entry name" value="transpos_IS4_1"/>
    <property type="match status" value="1"/>
</dbReference>
<keyword evidence="4" id="KW-0233">DNA recombination</keyword>
<dbReference type="GO" id="GO:0006313">
    <property type="term" value="P:DNA transposition"/>
    <property type="evidence" value="ECO:0007669"/>
    <property type="project" value="InterPro"/>
</dbReference>
<dbReference type="EMBL" id="CM001488">
    <property type="protein sequence ID" value="EIM62667.1"/>
    <property type="molecule type" value="Genomic_DNA"/>
</dbReference>
<evidence type="ECO:0000256" key="4">
    <source>
        <dbReference type="ARBA" id="ARBA00023172"/>
    </source>
</evidence>
<evidence type="ECO:0000256" key="1">
    <source>
        <dbReference type="ARBA" id="ARBA00010075"/>
    </source>
</evidence>
<evidence type="ECO:0000313" key="6">
    <source>
        <dbReference type="EMBL" id="EIM62667.1"/>
    </source>
</evidence>
<name>I5AZK4_9BACT</name>
<dbReference type="PANTHER" id="PTHR33258">
    <property type="entry name" value="TRANSPOSASE INSL FOR INSERTION SEQUENCE ELEMENT IS186A-RELATED"/>
    <property type="match status" value="1"/>
</dbReference>
<evidence type="ECO:0000259" key="5">
    <source>
        <dbReference type="Pfam" id="PF01609"/>
    </source>
</evidence>
<sequence>MTFEDQLKALVYFHLQEHKSARHLVQDMQENEFARQNVAPDEGISRSSFSEAINHRGLEQLQYVFENLYKQASAVLPDAYEELGDLVSIDGSLITAVLSMFWADYREGAKKAKVHCGFDINHGIPTQVYLTDGNGAERLFIDQILTEGQTGVMDRGYQSHDIFDLLQGKNKHFVCRIKAKTTRTIIEQYPTEKGGYIFYDALVLLGTPGQNQTREPVRVVGYQISGTKYYVATDRRKLTAEQIATIYKLRWSVESFFKWWKEHLKVYHLIARSKYGLMVQILGGLITYLLMAIYCHEEFNEKVSIKRVRQLRTKILNELFNGQGNSEPIENNNFKTLYLF</sequence>
<evidence type="ECO:0000313" key="7">
    <source>
        <dbReference type="Proteomes" id="UP000005778"/>
    </source>
</evidence>
<proteinExistence type="inferred from homology"/>
<dbReference type="Pfam" id="PF01609">
    <property type="entry name" value="DDE_Tnp_1"/>
    <property type="match status" value="1"/>
</dbReference>
<gene>
    <name evidence="6" type="ORF">DespoDRAFT_00665</name>
</gene>